<feature type="transmembrane region" description="Helical" evidence="1">
    <location>
        <begin position="24"/>
        <end position="46"/>
    </location>
</feature>
<sequence>MEKRELSEKELREKKLSLAKGTKYLLDFMFYAGILVTISLPLSLKYIGKYLEAVEEHYLPAVIIFAILGVLALLLVNELRKMFGTVLAENCFVPENVASLRRMGDLSFFIAAMSAVRCVVYLTIAMLVIILVFIIAGMFSKVLAMVFEEAVRYKEENDLTI</sequence>
<dbReference type="Pfam" id="PF11188">
    <property type="entry name" value="DUF2975"/>
    <property type="match status" value="1"/>
</dbReference>
<reference evidence="2 3" key="1">
    <citation type="submission" date="2020-08" db="EMBL/GenBank/DDBJ databases">
        <authorList>
            <person name="Liu C."/>
            <person name="Sun Q."/>
        </authorList>
    </citation>
    <scope>NUCLEOTIDE SEQUENCE [LARGE SCALE GENOMIC DNA]</scope>
    <source>
        <strain evidence="2 3">NSJ-8</strain>
    </source>
</reference>
<dbReference type="RefSeq" id="WP_118545899.1">
    <property type="nucleotide sequence ID" value="NZ_CP060633.1"/>
</dbReference>
<evidence type="ECO:0000313" key="2">
    <source>
        <dbReference type="EMBL" id="QNM02716.1"/>
    </source>
</evidence>
<dbReference type="AlphaFoldDB" id="A0A7G9FVY4"/>
<organism evidence="2 3">
    <name type="scientific">Simiaoa sunii</name>
    <dbReference type="NCBI Taxonomy" id="2763672"/>
    <lineage>
        <taxon>Bacteria</taxon>
        <taxon>Bacillati</taxon>
        <taxon>Bacillota</taxon>
        <taxon>Clostridia</taxon>
        <taxon>Lachnospirales</taxon>
        <taxon>Lachnospiraceae</taxon>
        <taxon>Simiaoa</taxon>
    </lineage>
</organism>
<feature type="transmembrane region" description="Helical" evidence="1">
    <location>
        <begin position="108"/>
        <end position="139"/>
    </location>
</feature>
<gene>
    <name evidence="2" type="ORF">H9Q77_00575</name>
</gene>
<accession>A0A7G9FVY4</accession>
<dbReference type="KEGG" id="ssun:H9Q77_00575"/>
<proteinExistence type="predicted"/>
<dbReference type="InterPro" id="IPR021354">
    <property type="entry name" value="DUF2975"/>
</dbReference>
<keyword evidence="1" id="KW-0812">Transmembrane</keyword>
<protein>
    <submittedName>
        <fullName evidence="2">DUF2975 domain-containing protein</fullName>
    </submittedName>
</protein>
<keyword evidence="1" id="KW-1133">Transmembrane helix</keyword>
<keyword evidence="1" id="KW-0472">Membrane</keyword>
<dbReference type="EMBL" id="CP060633">
    <property type="protein sequence ID" value="QNM02716.1"/>
    <property type="molecule type" value="Genomic_DNA"/>
</dbReference>
<feature type="transmembrane region" description="Helical" evidence="1">
    <location>
        <begin position="58"/>
        <end position="76"/>
    </location>
</feature>
<evidence type="ECO:0000313" key="3">
    <source>
        <dbReference type="Proteomes" id="UP000515981"/>
    </source>
</evidence>
<evidence type="ECO:0000256" key="1">
    <source>
        <dbReference type="SAM" id="Phobius"/>
    </source>
</evidence>
<name>A0A7G9FVY4_9FIRM</name>
<keyword evidence="3" id="KW-1185">Reference proteome</keyword>
<dbReference type="Proteomes" id="UP000515981">
    <property type="component" value="Chromosome"/>
</dbReference>